<accession>A0A2M9WIY7</accession>
<evidence type="ECO:0000313" key="1">
    <source>
        <dbReference type="EMBL" id="PJZ07513.1"/>
    </source>
</evidence>
<name>A0A2M9WIY7_9GAMM</name>
<evidence type="ECO:0000313" key="2">
    <source>
        <dbReference type="Proteomes" id="UP000232062"/>
    </source>
</evidence>
<organism evidence="1 2">
    <name type="scientific">Pantoea rodasii</name>
    <dbReference type="NCBI Taxonomy" id="1076549"/>
    <lineage>
        <taxon>Bacteria</taxon>
        <taxon>Pseudomonadati</taxon>
        <taxon>Pseudomonadota</taxon>
        <taxon>Gammaproteobacteria</taxon>
        <taxon>Enterobacterales</taxon>
        <taxon>Erwiniaceae</taxon>
        <taxon>Pantoea</taxon>
    </lineage>
</organism>
<keyword evidence="2" id="KW-1185">Reference proteome</keyword>
<dbReference type="AlphaFoldDB" id="A0A2M9WIY7"/>
<gene>
    <name evidence="1" type="ORF">PRCB_01535</name>
</gene>
<reference evidence="1 2" key="1">
    <citation type="submission" date="2017-11" db="EMBL/GenBank/DDBJ databases">
        <title>The genome sequence of Pantoea rodasii DSM 26611.</title>
        <authorList>
            <person name="Gao J."/>
            <person name="Mao X."/>
            <person name="Sun J."/>
        </authorList>
    </citation>
    <scope>NUCLEOTIDE SEQUENCE [LARGE SCALE GENOMIC DNA]</scope>
    <source>
        <strain evidence="1 2">DSM 26611</strain>
    </source>
</reference>
<dbReference type="Proteomes" id="UP000232062">
    <property type="component" value="Unassembled WGS sequence"/>
</dbReference>
<dbReference type="OrthoDB" id="6541205at2"/>
<comment type="caution">
    <text evidence="1">The sequence shown here is derived from an EMBL/GenBank/DDBJ whole genome shotgun (WGS) entry which is preliminary data.</text>
</comment>
<protein>
    <submittedName>
        <fullName evidence="1">Uncharacterized protein</fullName>
    </submittedName>
</protein>
<dbReference type="EMBL" id="PIQI01000003">
    <property type="protein sequence ID" value="PJZ07513.1"/>
    <property type="molecule type" value="Genomic_DNA"/>
</dbReference>
<sequence length="72" mass="7939">MTFTISIALLALSGCASNTPPICYNKAKITNHVYDVAVFKIENGKYLAGNPFHTWADKSQFLDTSECDKLNP</sequence>
<proteinExistence type="predicted"/>